<dbReference type="InterPro" id="IPR035679">
    <property type="entry name" value="MDP-1_euk"/>
</dbReference>
<dbReference type="Proteomes" id="UP000799772">
    <property type="component" value="Unassembled WGS sequence"/>
</dbReference>
<comment type="caution">
    <text evidence="2">The sequence shown here is derived from an EMBL/GenBank/DDBJ whole genome shotgun (WGS) entry which is preliminary data.</text>
</comment>
<dbReference type="SFLD" id="SFLDS00003">
    <property type="entry name" value="Haloacid_Dehalogenase"/>
    <property type="match status" value="1"/>
</dbReference>
<dbReference type="Gene3D" id="3.40.50.1000">
    <property type="entry name" value="HAD superfamily/HAD-like"/>
    <property type="match status" value="1"/>
</dbReference>
<dbReference type="SFLD" id="SFLDG01129">
    <property type="entry name" value="C1.5:_HAD__Beta-PGM__Phosphata"/>
    <property type="match status" value="1"/>
</dbReference>
<name>A0A9P4I371_9PEZI</name>
<dbReference type="PANTHER" id="PTHR17901">
    <property type="entry name" value="MAGNESIUM-DEPENDENT PHOSPHATASE 1 MDP1"/>
    <property type="match status" value="1"/>
</dbReference>
<dbReference type="NCBIfam" id="TIGR01685">
    <property type="entry name" value="MDP-1"/>
    <property type="match status" value="1"/>
</dbReference>
<dbReference type="NCBIfam" id="TIGR01681">
    <property type="entry name" value="HAD-SF-IIIC"/>
    <property type="match status" value="1"/>
</dbReference>
<protein>
    <submittedName>
        <fullName evidence="2">Magnesium-dependent phosphatase-1</fullName>
    </submittedName>
</protein>
<dbReference type="InterPro" id="IPR023214">
    <property type="entry name" value="HAD_sf"/>
</dbReference>
<evidence type="ECO:0000313" key="3">
    <source>
        <dbReference type="Proteomes" id="UP000799772"/>
    </source>
</evidence>
<dbReference type="AlphaFoldDB" id="A0A9P4I371"/>
<proteinExistence type="predicted"/>
<reference evidence="2" key="1">
    <citation type="journal article" date="2020" name="Stud. Mycol.">
        <title>101 Dothideomycetes genomes: a test case for predicting lifestyles and emergence of pathogens.</title>
        <authorList>
            <person name="Haridas S."/>
            <person name="Albert R."/>
            <person name="Binder M."/>
            <person name="Bloem J."/>
            <person name="Labutti K."/>
            <person name="Salamov A."/>
            <person name="Andreopoulos B."/>
            <person name="Baker S."/>
            <person name="Barry K."/>
            <person name="Bills G."/>
            <person name="Bluhm B."/>
            <person name="Cannon C."/>
            <person name="Castanera R."/>
            <person name="Culley D."/>
            <person name="Daum C."/>
            <person name="Ezra D."/>
            <person name="Gonzalez J."/>
            <person name="Henrissat B."/>
            <person name="Kuo A."/>
            <person name="Liang C."/>
            <person name="Lipzen A."/>
            <person name="Lutzoni F."/>
            <person name="Magnuson J."/>
            <person name="Mondo S."/>
            <person name="Nolan M."/>
            <person name="Ohm R."/>
            <person name="Pangilinan J."/>
            <person name="Park H.-J."/>
            <person name="Ramirez L."/>
            <person name="Alfaro M."/>
            <person name="Sun H."/>
            <person name="Tritt A."/>
            <person name="Yoshinaga Y."/>
            <person name="Zwiers L.-H."/>
            <person name="Turgeon B."/>
            <person name="Goodwin S."/>
            <person name="Spatafora J."/>
            <person name="Crous P."/>
            <person name="Grigoriev I."/>
        </authorList>
    </citation>
    <scope>NUCLEOTIDE SEQUENCE</scope>
    <source>
        <strain evidence="2">CBS 133067</strain>
    </source>
</reference>
<dbReference type="InterPro" id="IPR010033">
    <property type="entry name" value="HAD_SF_ppase_IIIC"/>
</dbReference>
<dbReference type="Pfam" id="PF12689">
    <property type="entry name" value="Acid_PPase"/>
    <property type="match status" value="1"/>
</dbReference>
<dbReference type="SUPFAM" id="SSF56784">
    <property type="entry name" value="HAD-like"/>
    <property type="match status" value="1"/>
</dbReference>
<dbReference type="InterPro" id="IPR010036">
    <property type="entry name" value="MDP_1_eu_arc"/>
</dbReference>
<evidence type="ECO:0000256" key="1">
    <source>
        <dbReference type="SAM" id="MobiDB-lite"/>
    </source>
</evidence>
<dbReference type="FunFam" id="3.40.50.1000:FF:000155">
    <property type="entry name" value="Putative magnesium dependent phosphatase"/>
    <property type="match status" value="1"/>
</dbReference>
<organism evidence="2 3">
    <name type="scientific">Rhizodiscina lignyota</name>
    <dbReference type="NCBI Taxonomy" id="1504668"/>
    <lineage>
        <taxon>Eukaryota</taxon>
        <taxon>Fungi</taxon>
        <taxon>Dikarya</taxon>
        <taxon>Ascomycota</taxon>
        <taxon>Pezizomycotina</taxon>
        <taxon>Dothideomycetes</taxon>
        <taxon>Pleosporomycetidae</taxon>
        <taxon>Aulographales</taxon>
        <taxon>Rhizodiscinaceae</taxon>
        <taxon>Rhizodiscina</taxon>
    </lineage>
</organism>
<feature type="compositionally biased region" description="Polar residues" evidence="1">
    <location>
        <begin position="1"/>
        <end position="15"/>
    </location>
</feature>
<sequence>MTRNKLSTTTPTASGTVIPAANPQPRTFADSGPLPSVIVFDLDYTLWPFWSDTHLSPPLKPTESGLKVKDRYGEDFAFYREVGGILDAIKQKGILIGAASRTDRPDLAREMLKLLHIPTAAEVEQSGKVQKGKKAIEFFDHLEIYPGSKKTHFRKLHEATGVAYSEMLFFDDESRNRDTESLGVTMQLVRDGVTRHEIDLGVESWRKRNKRS</sequence>
<evidence type="ECO:0000313" key="2">
    <source>
        <dbReference type="EMBL" id="KAF2092658.1"/>
    </source>
</evidence>
<keyword evidence="3" id="KW-1185">Reference proteome</keyword>
<dbReference type="PANTHER" id="PTHR17901:SF14">
    <property type="entry name" value="MAGNESIUM-DEPENDENT PHOSPHATASE 1"/>
    <property type="match status" value="1"/>
</dbReference>
<dbReference type="OrthoDB" id="2865258at2759"/>
<dbReference type="GO" id="GO:0003993">
    <property type="term" value="F:acid phosphatase activity"/>
    <property type="evidence" value="ECO:0007669"/>
    <property type="project" value="TreeGrafter"/>
</dbReference>
<dbReference type="CDD" id="cd07501">
    <property type="entry name" value="HAD_MDP-1_like"/>
    <property type="match status" value="1"/>
</dbReference>
<feature type="region of interest" description="Disordered" evidence="1">
    <location>
        <begin position="1"/>
        <end position="24"/>
    </location>
</feature>
<accession>A0A9P4I371</accession>
<gene>
    <name evidence="2" type="ORF">NA57DRAFT_49693</name>
</gene>
<dbReference type="EMBL" id="ML978143">
    <property type="protein sequence ID" value="KAF2092658.1"/>
    <property type="molecule type" value="Genomic_DNA"/>
</dbReference>
<dbReference type="SFLD" id="SFLDG01131">
    <property type="entry name" value="C1.5.2:_MDP_Like"/>
    <property type="match status" value="1"/>
</dbReference>
<dbReference type="InterPro" id="IPR036412">
    <property type="entry name" value="HAD-like_sf"/>
</dbReference>